<sequence length="371" mass="41825">MLQRLYIHNFRCLQNFEFKPGEASSALLIGKNGSGKSTLVQALKIFQAIGRGSNRVGQLLKASDFAWGRTDTPMRLELQTVLDGHVFAYTLALDLPERFKELRVLEEALTVDGEPLYARELAQVTLQRQNASQPEARFNIDWHLVALPVMQDTSSTTPLGTFREWLARMVLLAPMPRLMHSETVGDTLEPVEDARNLADWLSGLLAHYPAAYAPLSAYLQQVMPDLRDFRFERAGKEAKELLVRFKVGQAQHELDFDALSDGEKCFFLCGVVLAANQSYGPLFAFWDEPDNFLSLNEVSHFVTALRRGFHQSGGQIWMTSHNEEAVRRFSHDNTWVLGRKSHLEPTLVRSLAELGPETDLIQALICGELEP</sequence>
<dbReference type="OrthoDB" id="9815944at2"/>
<dbReference type="PANTHER" id="PTHR32182">
    <property type="entry name" value="DNA REPLICATION AND REPAIR PROTEIN RECF"/>
    <property type="match status" value="1"/>
</dbReference>
<dbReference type="Gene3D" id="3.40.50.300">
    <property type="entry name" value="P-loop containing nucleotide triphosphate hydrolases"/>
    <property type="match status" value="2"/>
</dbReference>
<dbReference type="SUPFAM" id="SSF52540">
    <property type="entry name" value="P-loop containing nucleoside triphosphate hydrolases"/>
    <property type="match status" value="1"/>
</dbReference>
<gene>
    <name evidence="2" type="ORF">SAMN02982919_03163</name>
</gene>
<evidence type="ECO:0000259" key="1">
    <source>
        <dbReference type="Pfam" id="PF13304"/>
    </source>
</evidence>
<name>A0A1H9SLN5_9BURK</name>
<dbReference type="InterPro" id="IPR003959">
    <property type="entry name" value="ATPase_AAA_core"/>
</dbReference>
<reference evidence="2 3" key="1">
    <citation type="submission" date="2016-10" db="EMBL/GenBank/DDBJ databases">
        <authorList>
            <person name="de Groot N.N."/>
        </authorList>
    </citation>
    <scope>NUCLEOTIDE SEQUENCE [LARGE SCALE GENOMIC DNA]</scope>
    <source>
        <strain evidence="2 3">ATCC 35958</strain>
    </source>
</reference>
<evidence type="ECO:0000313" key="2">
    <source>
        <dbReference type="EMBL" id="SER85827.1"/>
    </source>
</evidence>
<dbReference type="InterPro" id="IPR027417">
    <property type="entry name" value="P-loop_NTPase"/>
</dbReference>
<evidence type="ECO:0000313" key="3">
    <source>
        <dbReference type="Proteomes" id="UP000199766"/>
    </source>
</evidence>
<organism evidence="2 3">
    <name type="scientific">Giesbergeria anulus</name>
    <dbReference type="NCBI Taxonomy" id="180197"/>
    <lineage>
        <taxon>Bacteria</taxon>
        <taxon>Pseudomonadati</taxon>
        <taxon>Pseudomonadota</taxon>
        <taxon>Betaproteobacteria</taxon>
        <taxon>Burkholderiales</taxon>
        <taxon>Comamonadaceae</taxon>
        <taxon>Giesbergeria</taxon>
    </lineage>
</organism>
<dbReference type="GO" id="GO:0006302">
    <property type="term" value="P:double-strand break repair"/>
    <property type="evidence" value="ECO:0007669"/>
    <property type="project" value="TreeGrafter"/>
</dbReference>
<feature type="domain" description="ATPase AAA-type core" evidence="1">
    <location>
        <begin position="27"/>
        <end position="324"/>
    </location>
</feature>
<dbReference type="STRING" id="180197.SAMN02982919_03163"/>
<proteinExistence type="predicted"/>
<dbReference type="RefSeq" id="WP_091459282.1">
    <property type="nucleotide sequence ID" value="NZ_FOGD01000020.1"/>
</dbReference>
<keyword evidence="3" id="KW-1185">Reference proteome</keyword>
<dbReference type="Pfam" id="PF13304">
    <property type="entry name" value="AAA_21"/>
    <property type="match status" value="1"/>
</dbReference>
<dbReference type="GO" id="GO:0000731">
    <property type="term" value="P:DNA synthesis involved in DNA repair"/>
    <property type="evidence" value="ECO:0007669"/>
    <property type="project" value="TreeGrafter"/>
</dbReference>
<dbReference type="AlphaFoldDB" id="A0A1H9SLN5"/>
<dbReference type="PANTHER" id="PTHR32182:SF22">
    <property type="entry name" value="ATP-DEPENDENT ENDONUCLEASE, OLD FAMILY-RELATED"/>
    <property type="match status" value="1"/>
</dbReference>
<protein>
    <submittedName>
        <fullName evidence="2">Predicted ATPase</fullName>
    </submittedName>
</protein>
<dbReference type="EMBL" id="FOGD01000020">
    <property type="protein sequence ID" value="SER85827.1"/>
    <property type="molecule type" value="Genomic_DNA"/>
</dbReference>
<dbReference type="Proteomes" id="UP000199766">
    <property type="component" value="Unassembled WGS sequence"/>
</dbReference>
<accession>A0A1H9SLN5</accession>